<dbReference type="Pfam" id="PF26200">
    <property type="entry name" value="Rcat_RNF216"/>
    <property type="match status" value="1"/>
</dbReference>
<evidence type="ECO:0000256" key="2">
    <source>
        <dbReference type="ARBA" id="ARBA00022679"/>
    </source>
</evidence>
<organism evidence="12 13">
    <name type="scientific">Hebeloma cylindrosporum</name>
    <dbReference type="NCBI Taxonomy" id="76867"/>
    <lineage>
        <taxon>Eukaryota</taxon>
        <taxon>Fungi</taxon>
        <taxon>Dikarya</taxon>
        <taxon>Basidiomycota</taxon>
        <taxon>Agaricomycotina</taxon>
        <taxon>Agaricomycetes</taxon>
        <taxon>Agaricomycetidae</taxon>
        <taxon>Agaricales</taxon>
        <taxon>Agaricineae</taxon>
        <taxon>Hymenogastraceae</taxon>
        <taxon>Hebeloma</taxon>
    </lineage>
</organism>
<dbReference type="PROSITE" id="PS50103">
    <property type="entry name" value="ZF_C3H1"/>
    <property type="match status" value="1"/>
</dbReference>
<dbReference type="HOGENOM" id="CLU_004235_0_0_1"/>
<dbReference type="PANTHER" id="PTHR22770">
    <property type="entry name" value="UBIQUITIN CONJUGATING ENZYME 7 INTERACTING PROTEIN-RELATED"/>
    <property type="match status" value="1"/>
</dbReference>
<evidence type="ECO:0000256" key="3">
    <source>
        <dbReference type="ARBA" id="ARBA00022723"/>
    </source>
</evidence>
<dbReference type="GO" id="GO:0043130">
    <property type="term" value="F:ubiquitin binding"/>
    <property type="evidence" value="ECO:0007669"/>
    <property type="project" value="TreeGrafter"/>
</dbReference>
<keyword evidence="6" id="KW-0833">Ubl conjugation pathway</keyword>
<dbReference type="Gene3D" id="3.30.40.10">
    <property type="entry name" value="Zinc/RING finger domain, C3HC4 (zinc finger)"/>
    <property type="match status" value="1"/>
</dbReference>
<dbReference type="GO" id="GO:0043161">
    <property type="term" value="P:proteasome-mediated ubiquitin-dependent protein catabolic process"/>
    <property type="evidence" value="ECO:0007669"/>
    <property type="project" value="TreeGrafter"/>
</dbReference>
<keyword evidence="5 8" id="KW-0863">Zinc-finger</keyword>
<evidence type="ECO:0000256" key="8">
    <source>
        <dbReference type="PROSITE-ProRule" id="PRU00723"/>
    </source>
</evidence>
<evidence type="ECO:0000256" key="4">
    <source>
        <dbReference type="ARBA" id="ARBA00022737"/>
    </source>
</evidence>
<evidence type="ECO:0000313" key="12">
    <source>
        <dbReference type="EMBL" id="KIM35596.1"/>
    </source>
</evidence>
<feature type="region of interest" description="Disordered" evidence="9">
    <location>
        <begin position="79"/>
        <end position="118"/>
    </location>
</feature>
<feature type="domain" description="RING-type" evidence="11">
    <location>
        <begin position="657"/>
        <end position="871"/>
    </location>
</feature>
<reference evidence="13" key="2">
    <citation type="submission" date="2015-01" db="EMBL/GenBank/DDBJ databases">
        <title>Evolutionary Origins and Diversification of the Mycorrhizal Mutualists.</title>
        <authorList>
            <consortium name="DOE Joint Genome Institute"/>
            <consortium name="Mycorrhizal Genomics Consortium"/>
            <person name="Kohler A."/>
            <person name="Kuo A."/>
            <person name="Nagy L.G."/>
            <person name="Floudas D."/>
            <person name="Copeland A."/>
            <person name="Barry K.W."/>
            <person name="Cichocki N."/>
            <person name="Veneault-Fourrey C."/>
            <person name="LaButti K."/>
            <person name="Lindquist E.A."/>
            <person name="Lipzen A."/>
            <person name="Lundell T."/>
            <person name="Morin E."/>
            <person name="Murat C."/>
            <person name="Riley R."/>
            <person name="Ohm R."/>
            <person name="Sun H."/>
            <person name="Tunlid A."/>
            <person name="Henrissat B."/>
            <person name="Grigoriev I.V."/>
            <person name="Hibbett D.S."/>
            <person name="Martin F."/>
        </authorList>
    </citation>
    <scope>NUCLEOTIDE SEQUENCE [LARGE SCALE GENOMIC DNA]</scope>
    <source>
        <strain evidence="13">h7</strain>
    </source>
</reference>
<dbReference type="InterPro" id="IPR044066">
    <property type="entry name" value="TRIAD_supradom"/>
</dbReference>
<dbReference type="InterPro" id="IPR051628">
    <property type="entry name" value="LUBAC_E3_Ligases"/>
</dbReference>
<dbReference type="InterPro" id="IPR002867">
    <property type="entry name" value="IBR_dom"/>
</dbReference>
<evidence type="ECO:0000256" key="1">
    <source>
        <dbReference type="ARBA" id="ARBA00004906"/>
    </source>
</evidence>
<dbReference type="InterPro" id="IPR000571">
    <property type="entry name" value="Znf_CCCH"/>
</dbReference>
<keyword evidence="4" id="KW-0677">Repeat</keyword>
<evidence type="ECO:0000256" key="7">
    <source>
        <dbReference type="ARBA" id="ARBA00022833"/>
    </source>
</evidence>
<dbReference type="Pfam" id="PF01485">
    <property type="entry name" value="IBR"/>
    <property type="match status" value="1"/>
</dbReference>
<dbReference type="Proteomes" id="UP000053424">
    <property type="component" value="Unassembled WGS sequence"/>
</dbReference>
<keyword evidence="3 8" id="KW-0479">Metal-binding</keyword>
<dbReference type="InterPro" id="IPR017907">
    <property type="entry name" value="Znf_RING_CS"/>
</dbReference>
<evidence type="ECO:0000256" key="6">
    <source>
        <dbReference type="ARBA" id="ARBA00022786"/>
    </source>
</evidence>
<dbReference type="EMBL" id="KN831817">
    <property type="protein sequence ID" value="KIM35596.1"/>
    <property type="molecule type" value="Genomic_DNA"/>
</dbReference>
<reference evidence="12 13" key="1">
    <citation type="submission" date="2014-04" db="EMBL/GenBank/DDBJ databases">
        <authorList>
            <consortium name="DOE Joint Genome Institute"/>
            <person name="Kuo A."/>
            <person name="Gay G."/>
            <person name="Dore J."/>
            <person name="Kohler A."/>
            <person name="Nagy L.G."/>
            <person name="Floudas D."/>
            <person name="Copeland A."/>
            <person name="Barry K.W."/>
            <person name="Cichocki N."/>
            <person name="Veneault-Fourrey C."/>
            <person name="LaButti K."/>
            <person name="Lindquist E.A."/>
            <person name="Lipzen A."/>
            <person name="Lundell T."/>
            <person name="Morin E."/>
            <person name="Murat C."/>
            <person name="Sun H."/>
            <person name="Tunlid A."/>
            <person name="Henrissat B."/>
            <person name="Grigoriev I.V."/>
            <person name="Hibbett D.S."/>
            <person name="Martin F."/>
            <person name="Nordberg H.P."/>
            <person name="Cantor M.N."/>
            <person name="Hua S.X."/>
        </authorList>
    </citation>
    <scope>NUCLEOTIDE SEQUENCE [LARGE SCALE GENOMIC DNA]</scope>
    <source>
        <strain evidence="13">h7</strain>
    </source>
</reference>
<dbReference type="InterPro" id="IPR013083">
    <property type="entry name" value="Znf_RING/FYVE/PHD"/>
</dbReference>
<dbReference type="PROSITE" id="PS51873">
    <property type="entry name" value="TRIAD"/>
    <property type="match status" value="1"/>
</dbReference>
<dbReference type="SMART" id="SM00647">
    <property type="entry name" value="IBR"/>
    <property type="match status" value="2"/>
</dbReference>
<dbReference type="GO" id="GO:0097039">
    <property type="term" value="P:protein linear polyubiquitination"/>
    <property type="evidence" value="ECO:0007669"/>
    <property type="project" value="TreeGrafter"/>
</dbReference>
<name>A0A0C3BW43_HEBCY</name>
<evidence type="ECO:0000259" key="11">
    <source>
        <dbReference type="PROSITE" id="PS51873"/>
    </source>
</evidence>
<evidence type="ECO:0000259" key="10">
    <source>
        <dbReference type="PROSITE" id="PS50103"/>
    </source>
</evidence>
<dbReference type="OrthoDB" id="1431934at2759"/>
<sequence>MLPRIRIPAKPSDKEKPCHHWMNGDCRFGDGCRYRHEERDKGRLKSRVALDDAGEAARRQRLAQAEETKRDMVEAIARQRAEREAKEREESIRQEENRRSEEARVKANETKRKAAEEARAARIREQALKRETEREAAERKRQLEITAQREKEATAIEQYLVSKTCLVTYSAGLQIQHVVPGFDLSRIVIKNLPRDAKREEIDDLFIQQGIQRSEFLILSVKEDGKSQEAVVLINAESLQAISSGSDGIKFRDEILSFSVIENANSKGSAFQKTPFITVSWRAPAQTVFANYNSMEEAQSKSKELDKKIWKGQQIRAQMNAIPKQTIKQFVRESVKFSNCPFGSSEDEEFRQFVGSHSLRAMKSSVPFDLQESFNLIRQCFAALNGVRMDSYEVLKGGDQVDGEVKVKVEFDTWENAQAAHATIDKKQIGSGPHLYQCWVPKQLQYKIMIPLQQYESQKGQWDALGERKGADDPYVQARTTGDHGRVFIEIVGKEKKTAGPLKVRVENMIAGEKLDLEFWHPSFTSPESKSFFDEIYAKKKVFVRSDFKTRSLKIYGEGNASEEARQMIKDKVESLGLMESTRSLRREWVGYFIREGVGKLTELLGEDTEENVRLDVQPPLCQITIKGGEEAKHYLQKIIDQAREAVTVDSVLPGAREVETCPVCSCDVSHPEQLGCGHSYCSRCLKHFLTSAVDSKTFPLVCFGNEAKCNVPIAIPFIRRFLPPLTFNHLVEAAFHRYLEQHQRELKYCRTPDCKQIYHSRMDGISALQCPACFSTVCSSCNEEGHPGISCEERRLYGNTAELDRLNEELATACGYKKCRTCGAMIEKTEGCNRIQCTCGANICWKCLDVFPSAQETYAHLTEIHGGVFEED</sequence>
<dbReference type="SUPFAM" id="SSF57850">
    <property type="entry name" value="RING/U-box"/>
    <property type="match status" value="3"/>
</dbReference>
<keyword evidence="13" id="KW-1185">Reference proteome</keyword>
<dbReference type="GO" id="GO:0000151">
    <property type="term" value="C:ubiquitin ligase complex"/>
    <property type="evidence" value="ECO:0007669"/>
    <property type="project" value="TreeGrafter"/>
</dbReference>
<dbReference type="STRING" id="686832.A0A0C3BW43"/>
<evidence type="ECO:0000256" key="5">
    <source>
        <dbReference type="ARBA" id="ARBA00022771"/>
    </source>
</evidence>
<comment type="pathway">
    <text evidence="1">Protein modification; protein ubiquitination.</text>
</comment>
<dbReference type="Gene3D" id="1.20.120.1750">
    <property type="match status" value="1"/>
</dbReference>
<dbReference type="PROSITE" id="PS00518">
    <property type="entry name" value="ZF_RING_1"/>
    <property type="match status" value="1"/>
</dbReference>
<feature type="domain" description="C3H1-type" evidence="10">
    <location>
        <begin position="12"/>
        <end position="39"/>
    </location>
</feature>
<dbReference type="Gene3D" id="4.10.1000.10">
    <property type="entry name" value="Zinc finger, CCCH-type"/>
    <property type="match status" value="1"/>
</dbReference>
<keyword evidence="7 8" id="KW-0862">Zinc</keyword>
<keyword evidence="2" id="KW-0808">Transferase</keyword>
<accession>A0A0C3BW43</accession>
<proteinExistence type="predicted"/>
<dbReference type="GO" id="GO:0004842">
    <property type="term" value="F:ubiquitin-protein transferase activity"/>
    <property type="evidence" value="ECO:0007669"/>
    <property type="project" value="TreeGrafter"/>
</dbReference>
<dbReference type="AlphaFoldDB" id="A0A0C3BW43"/>
<dbReference type="InterPro" id="IPR036855">
    <property type="entry name" value="Znf_CCCH_sf"/>
</dbReference>
<evidence type="ECO:0000256" key="9">
    <source>
        <dbReference type="SAM" id="MobiDB-lite"/>
    </source>
</evidence>
<gene>
    <name evidence="12" type="ORF">M413DRAFT_79263</name>
</gene>
<dbReference type="GO" id="GO:0008270">
    <property type="term" value="F:zinc ion binding"/>
    <property type="evidence" value="ECO:0007669"/>
    <property type="project" value="UniProtKB-KW"/>
</dbReference>
<dbReference type="CDD" id="cd20335">
    <property type="entry name" value="BRcat_RBR"/>
    <property type="match status" value="1"/>
</dbReference>
<evidence type="ECO:0000313" key="13">
    <source>
        <dbReference type="Proteomes" id="UP000053424"/>
    </source>
</evidence>
<dbReference type="PANTHER" id="PTHR22770:SF13">
    <property type="entry name" value="RING-TYPE DOMAIN-CONTAINING PROTEIN"/>
    <property type="match status" value="1"/>
</dbReference>
<dbReference type="SMART" id="SM00356">
    <property type="entry name" value="ZnF_C3H1"/>
    <property type="match status" value="1"/>
</dbReference>
<dbReference type="SUPFAM" id="SSF90229">
    <property type="entry name" value="CCCH zinc finger"/>
    <property type="match status" value="1"/>
</dbReference>
<protein>
    <submittedName>
        <fullName evidence="12">Uncharacterized protein</fullName>
    </submittedName>
</protein>
<feature type="zinc finger region" description="C3H1-type" evidence="8">
    <location>
        <begin position="12"/>
        <end position="39"/>
    </location>
</feature>